<protein>
    <recommendedName>
        <fullName evidence="4">PX domain-containing protein</fullName>
    </recommendedName>
</protein>
<keyword evidence="3" id="KW-1185">Reference proteome</keyword>
<dbReference type="Proteomes" id="UP001286456">
    <property type="component" value="Unassembled WGS sequence"/>
</dbReference>
<organism evidence="2 3">
    <name type="scientific">Cercophora scortea</name>
    <dbReference type="NCBI Taxonomy" id="314031"/>
    <lineage>
        <taxon>Eukaryota</taxon>
        <taxon>Fungi</taxon>
        <taxon>Dikarya</taxon>
        <taxon>Ascomycota</taxon>
        <taxon>Pezizomycotina</taxon>
        <taxon>Sordariomycetes</taxon>
        <taxon>Sordariomycetidae</taxon>
        <taxon>Sordariales</taxon>
        <taxon>Lasiosphaeriaceae</taxon>
        <taxon>Cercophora</taxon>
    </lineage>
</organism>
<evidence type="ECO:0000313" key="2">
    <source>
        <dbReference type="EMBL" id="KAK3336479.1"/>
    </source>
</evidence>
<evidence type="ECO:0000313" key="3">
    <source>
        <dbReference type="Proteomes" id="UP001286456"/>
    </source>
</evidence>
<dbReference type="EMBL" id="JAUEPO010000001">
    <property type="protein sequence ID" value="KAK3336479.1"/>
    <property type="molecule type" value="Genomic_DNA"/>
</dbReference>
<proteinExistence type="predicted"/>
<sequence>MTLITLPQPPSPIPSRPQLHSRKHHHTYNGIHSLPTSTQVRPSSSPSSNPPPLTNTHEAGAEPEAILRPAYEVTLYYAHNRACTIYRTSDDFATLRNGLTAWQDAPALRKPEEQQQEQQQAPHGSAQDESQYLDHFLREALAKRPYECAMEFFLRRRMGDCEGR</sequence>
<reference evidence="2" key="2">
    <citation type="submission" date="2023-06" db="EMBL/GenBank/DDBJ databases">
        <authorList>
            <consortium name="Lawrence Berkeley National Laboratory"/>
            <person name="Haridas S."/>
            <person name="Hensen N."/>
            <person name="Bonometti L."/>
            <person name="Westerberg I."/>
            <person name="Brannstrom I.O."/>
            <person name="Guillou S."/>
            <person name="Cros-Aarteil S."/>
            <person name="Calhoun S."/>
            <person name="Kuo A."/>
            <person name="Mondo S."/>
            <person name="Pangilinan J."/>
            <person name="Riley R."/>
            <person name="Labutti K."/>
            <person name="Andreopoulos B."/>
            <person name="Lipzen A."/>
            <person name="Chen C."/>
            <person name="Yanf M."/>
            <person name="Daum C."/>
            <person name="Ng V."/>
            <person name="Clum A."/>
            <person name="Steindorff A."/>
            <person name="Ohm R."/>
            <person name="Martin F."/>
            <person name="Silar P."/>
            <person name="Natvig D."/>
            <person name="Lalanne C."/>
            <person name="Gautier V."/>
            <person name="Ament-Velasquez S.L."/>
            <person name="Kruys A."/>
            <person name="Hutchinson M.I."/>
            <person name="Powell A.J."/>
            <person name="Barry K."/>
            <person name="Miller A.N."/>
            <person name="Grigoriev I.V."/>
            <person name="Debuchy R."/>
            <person name="Gladieux P."/>
            <person name="Thoren M.H."/>
            <person name="Johannesson H."/>
        </authorList>
    </citation>
    <scope>NUCLEOTIDE SEQUENCE</scope>
    <source>
        <strain evidence="2">SMH4131-1</strain>
    </source>
</reference>
<reference evidence="2" key="1">
    <citation type="journal article" date="2023" name="Mol. Phylogenet. Evol.">
        <title>Genome-scale phylogeny and comparative genomics of the fungal order Sordariales.</title>
        <authorList>
            <person name="Hensen N."/>
            <person name="Bonometti L."/>
            <person name="Westerberg I."/>
            <person name="Brannstrom I.O."/>
            <person name="Guillou S."/>
            <person name="Cros-Aarteil S."/>
            <person name="Calhoun S."/>
            <person name="Haridas S."/>
            <person name="Kuo A."/>
            <person name="Mondo S."/>
            <person name="Pangilinan J."/>
            <person name="Riley R."/>
            <person name="LaButti K."/>
            <person name="Andreopoulos B."/>
            <person name="Lipzen A."/>
            <person name="Chen C."/>
            <person name="Yan M."/>
            <person name="Daum C."/>
            <person name="Ng V."/>
            <person name="Clum A."/>
            <person name="Steindorff A."/>
            <person name="Ohm R.A."/>
            <person name="Martin F."/>
            <person name="Silar P."/>
            <person name="Natvig D.O."/>
            <person name="Lalanne C."/>
            <person name="Gautier V."/>
            <person name="Ament-Velasquez S.L."/>
            <person name="Kruys A."/>
            <person name="Hutchinson M.I."/>
            <person name="Powell A.J."/>
            <person name="Barry K."/>
            <person name="Miller A.N."/>
            <person name="Grigoriev I.V."/>
            <person name="Debuchy R."/>
            <person name="Gladieux P."/>
            <person name="Hiltunen Thoren M."/>
            <person name="Johannesson H."/>
        </authorList>
    </citation>
    <scope>NUCLEOTIDE SEQUENCE</scope>
    <source>
        <strain evidence="2">SMH4131-1</strain>
    </source>
</reference>
<dbReference type="AlphaFoldDB" id="A0AAE0J3Z0"/>
<evidence type="ECO:0008006" key="4">
    <source>
        <dbReference type="Google" id="ProtNLM"/>
    </source>
</evidence>
<evidence type="ECO:0000256" key="1">
    <source>
        <dbReference type="SAM" id="MobiDB-lite"/>
    </source>
</evidence>
<feature type="region of interest" description="Disordered" evidence="1">
    <location>
        <begin position="1"/>
        <end position="63"/>
    </location>
</feature>
<feature type="region of interest" description="Disordered" evidence="1">
    <location>
        <begin position="108"/>
        <end position="129"/>
    </location>
</feature>
<gene>
    <name evidence="2" type="ORF">B0T19DRAFT_40078</name>
</gene>
<accession>A0AAE0J3Z0</accession>
<comment type="caution">
    <text evidence="2">The sequence shown here is derived from an EMBL/GenBank/DDBJ whole genome shotgun (WGS) entry which is preliminary data.</text>
</comment>
<name>A0AAE0J3Z0_9PEZI</name>